<dbReference type="InterPro" id="IPR006597">
    <property type="entry name" value="Sel1-like"/>
</dbReference>
<evidence type="ECO:0000313" key="2">
    <source>
        <dbReference type="EMBL" id="CAB3702148.1"/>
    </source>
</evidence>
<dbReference type="EMBL" id="CADIJO010000008">
    <property type="protein sequence ID" value="CAB3702148.1"/>
    <property type="molecule type" value="Genomic_DNA"/>
</dbReference>
<name>A0A6S7A5A5_9BURK</name>
<dbReference type="PANTHER" id="PTHR43628:SF1">
    <property type="entry name" value="CHITIN SYNTHASE REGULATORY FACTOR 2-RELATED"/>
    <property type="match status" value="1"/>
</dbReference>
<dbReference type="Gene3D" id="1.25.40.10">
    <property type="entry name" value="Tetratricopeptide repeat domain"/>
    <property type="match status" value="2"/>
</dbReference>
<dbReference type="InterPro" id="IPR011990">
    <property type="entry name" value="TPR-like_helical_dom_sf"/>
</dbReference>
<dbReference type="Proteomes" id="UP000494111">
    <property type="component" value="Unassembled WGS sequence"/>
</dbReference>
<keyword evidence="1" id="KW-0732">Signal</keyword>
<gene>
    <name evidence="2" type="ORF">LMG3458_02716</name>
</gene>
<evidence type="ECO:0000313" key="3">
    <source>
        <dbReference type="Proteomes" id="UP000494111"/>
    </source>
</evidence>
<feature type="signal peptide" evidence="1">
    <location>
        <begin position="1"/>
        <end position="20"/>
    </location>
</feature>
<evidence type="ECO:0008006" key="4">
    <source>
        <dbReference type="Google" id="ProtNLM"/>
    </source>
</evidence>
<evidence type="ECO:0000256" key="1">
    <source>
        <dbReference type="SAM" id="SignalP"/>
    </source>
</evidence>
<dbReference type="RefSeq" id="WP_175192182.1">
    <property type="nucleotide sequence ID" value="NZ_CADIJO010000008.1"/>
</dbReference>
<dbReference type="InterPro" id="IPR052945">
    <property type="entry name" value="Mitotic_Regulator"/>
</dbReference>
<dbReference type="Pfam" id="PF08238">
    <property type="entry name" value="Sel1"/>
    <property type="match status" value="6"/>
</dbReference>
<proteinExistence type="predicted"/>
<reference evidence="2 3" key="1">
    <citation type="submission" date="2020-04" db="EMBL/GenBank/DDBJ databases">
        <authorList>
            <person name="De Canck E."/>
        </authorList>
    </citation>
    <scope>NUCLEOTIDE SEQUENCE [LARGE SCALE GENOMIC DNA]</scope>
    <source>
        <strain evidence="2 3">LMG 3458</strain>
    </source>
</reference>
<dbReference type="SMART" id="SM00671">
    <property type="entry name" value="SEL1"/>
    <property type="match status" value="6"/>
</dbReference>
<dbReference type="SUPFAM" id="SSF81901">
    <property type="entry name" value="HCP-like"/>
    <property type="match status" value="2"/>
</dbReference>
<protein>
    <recommendedName>
        <fullName evidence="4">Secretory immunoglobulin A-binding protein EsiB</fullName>
    </recommendedName>
</protein>
<dbReference type="PANTHER" id="PTHR43628">
    <property type="entry name" value="ACTIVATOR OF C KINASE PROTEIN 1-RELATED"/>
    <property type="match status" value="1"/>
</dbReference>
<organism evidence="2 3">
    <name type="scientific">Achromobacter deleyi</name>
    <dbReference type="NCBI Taxonomy" id="1353891"/>
    <lineage>
        <taxon>Bacteria</taxon>
        <taxon>Pseudomonadati</taxon>
        <taxon>Pseudomonadota</taxon>
        <taxon>Betaproteobacteria</taxon>
        <taxon>Burkholderiales</taxon>
        <taxon>Alcaligenaceae</taxon>
        <taxon>Achromobacter</taxon>
    </lineage>
</organism>
<feature type="chain" id="PRO_5028997844" description="Secretory immunoglobulin A-binding protein EsiB" evidence="1">
    <location>
        <begin position="21"/>
        <end position="490"/>
    </location>
</feature>
<dbReference type="AlphaFoldDB" id="A0A6S7A5A5"/>
<accession>A0A6S7A5A5</accession>
<sequence>MRSSSKYLAIALLLWMPLCAADQNDREVDVLYDRIEQQDAKAYDSLVALGKKQDAQALAALGFIQEHGVTVPKNIAAAIRYYAQACELGGYYGCGNAAYFYDYGIGVAKDPDQARHYHRLLNMDGIDKAYAAELRNDIRLAYGIKARAEADATSRPTLIEYADRLAGSADSEMRVMADRSGFGKSHTLWLARLWAQGGDPTLNYLVGHFYNFGWSYVDKKDVEALKWFRRAAQAGDADSQNLLGQLYSNGEWGIQADPQSGMHWFELSAAQGNLDAIVNLGNIYYQGESVRVDYAKAHTLFQQAATLGSPRAASPLSWMYYNGQGVQADCDKALQYRQMRYGANPSKDPRFLSTCKLDQASRKRAAQTQPILTLQHKSTFRGGNEGTLACEPHFSVSTNQMGEIANLRITIEFQNDKGETSQRNVAFAPFGLNTMNEKNGRDANSFEESALVPMQTADFCGPDMQYRIKAATATVNRWNQDLLATGILKR</sequence>